<accession>A0A1V9G6C7</accession>
<gene>
    <name evidence="2" type="ORF">A4R26_13805</name>
</gene>
<protein>
    <recommendedName>
        <fullName evidence="1">FAS1 domain-containing protein</fullName>
    </recommendedName>
</protein>
<sequence>MNYKNDKMRKSLYTILFAGTLASMGPAGCKKWDDHNAITDEALTSTLFEQISADTSLSRFTELLSKSGYDKLLSSSITYTVYAPDNAALANLDAAIVNDTTQLRRFVGNHIGLLTYLTSATSATQRIAMVNGKYHNILGATIENADIKRPDQRAKNGVFHIINKMLPALNNCWEALTTNSAIPSAQKNYLLSLFMKIYDTSNAVQTGVNPTTGEPVYQPGTDSVMTNRFWRSVYDLTDESKQYTFFVLADTAWNSETVKFSPYYTSADSLSTASLAKWYVVKDFAFEGAYNQATLPDTLVSKSNVKVPVDKSAIVQTITTSNGVIYIMKKMAVPPENKIQQFVIQGEDYYGTSIDKRGNTYFRDRYNSLTQLDFRDVLVYNHGVSSFSINYRIFNVPSMKYKAYWVALNDFQSASFNQKLAIDTSTSTTLAYKAVPPNTYSEMYVGDVTIDTFRNMLNVYLVGAASTSAAANPLVCDYIRLEPNFQ</sequence>
<dbReference type="Proteomes" id="UP000192276">
    <property type="component" value="Unassembled WGS sequence"/>
</dbReference>
<dbReference type="Gene3D" id="2.30.180.10">
    <property type="entry name" value="FAS1 domain"/>
    <property type="match status" value="1"/>
</dbReference>
<dbReference type="InterPro" id="IPR036378">
    <property type="entry name" value="FAS1_dom_sf"/>
</dbReference>
<name>A0A1V9G6C7_9BACT</name>
<proteinExistence type="predicted"/>
<dbReference type="Pfam" id="PF02469">
    <property type="entry name" value="Fasciclin"/>
    <property type="match status" value="1"/>
</dbReference>
<dbReference type="SUPFAM" id="SSF82153">
    <property type="entry name" value="FAS1 domain"/>
    <property type="match status" value="2"/>
</dbReference>
<dbReference type="InterPro" id="IPR050904">
    <property type="entry name" value="Adhesion/Biosynth-related"/>
</dbReference>
<dbReference type="PANTHER" id="PTHR10900">
    <property type="entry name" value="PERIOSTIN-RELATED"/>
    <property type="match status" value="1"/>
</dbReference>
<dbReference type="EMBL" id="LWBP01000056">
    <property type="protein sequence ID" value="OQP66163.1"/>
    <property type="molecule type" value="Genomic_DNA"/>
</dbReference>
<comment type="caution">
    <text evidence="2">The sequence shown here is derived from an EMBL/GenBank/DDBJ whole genome shotgun (WGS) entry which is preliminary data.</text>
</comment>
<dbReference type="PROSITE" id="PS50213">
    <property type="entry name" value="FAS1"/>
    <property type="match status" value="1"/>
</dbReference>
<evidence type="ECO:0000313" key="2">
    <source>
        <dbReference type="EMBL" id="OQP66163.1"/>
    </source>
</evidence>
<reference evidence="3" key="1">
    <citation type="submission" date="2016-04" db="EMBL/GenBank/DDBJ databases">
        <authorList>
            <person name="Chen L."/>
            <person name="Zhuang W."/>
            <person name="Wang G."/>
        </authorList>
    </citation>
    <scope>NUCLEOTIDE SEQUENCE [LARGE SCALE GENOMIC DNA]</scope>
    <source>
        <strain evidence="3">208</strain>
    </source>
</reference>
<dbReference type="STRING" id="550983.A4R26_13805"/>
<feature type="domain" description="FAS1" evidence="1">
    <location>
        <begin position="44"/>
        <end position="166"/>
    </location>
</feature>
<dbReference type="InterPro" id="IPR000782">
    <property type="entry name" value="FAS1_domain"/>
</dbReference>
<organism evidence="2 3">
    <name type="scientific">Niastella populi</name>
    <dbReference type="NCBI Taxonomy" id="550983"/>
    <lineage>
        <taxon>Bacteria</taxon>
        <taxon>Pseudomonadati</taxon>
        <taxon>Bacteroidota</taxon>
        <taxon>Chitinophagia</taxon>
        <taxon>Chitinophagales</taxon>
        <taxon>Chitinophagaceae</taxon>
        <taxon>Niastella</taxon>
    </lineage>
</organism>
<keyword evidence="3" id="KW-1185">Reference proteome</keyword>
<evidence type="ECO:0000259" key="1">
    <source>
        <dbReference type="PROSITE" id="PS50213"/>
    </source>
</evidence>
<evidence type="ECO:0000313" key="3">
    <source>
        <dbReference type="Proteomes" id="UP000192276"/>
    </source>
</evidence>
<dbReference type="AlphaFoldDB" id="A0A1V9G6C7"/>
<dbReference type="PANTHER" id="PTHR10900:SF77">
    <property type="entry name" value="FI19380P1"/>
    <property type="match status" value="1"/>
</dbReference>